<protein>
    <recommendedName>
        <fullName evidence="3">DUF3037 domain-containing protein</fullName>
    </recommendedName>
</protein>
<evidence type="ECO:0000313" key="2">
    <source>
        <dbReference type="Proteomes" id="UP000572635"/>
    </source>
</evidence>
<evidence type="ECO:0008006" key="3">
    <source>
        <dbReference type="Google" id="ProtNLM"/>
    </source>
</evidence>
<dbReference type="EMBL" id="JACHDB010000001">
    <property type="protein sequence ID" value="MBB5430303.1"/>
    <property type="molecule type" value="Genomic_DNA"/>
</dbReference>
<comment type="caution">
    <text evidence="1">The sequence shown here is derived from an EMBL/GenBank/DDBJ whole genome shotgun (WGS) entry which is preliminary data.</text>
</comment>
<keyword evidence="2" id="KW-1185">Reference proteome</keyword>
<accession>A0A7W8QH09</accession>
<name>A0A7W8QH09_9ACTN</name>
<proteinExistence type="predicted"/>
<evidence type="ECO:0000313" key="1">
    <source>
        <dbReference type="EMBL" id="MBB5430303.1"/>
    </source>
</evidence>
<reference evidence="1 2" key="1">
    <citation type="submission" date="2020-08" db="EMBL/GenBank/DDBJ databases">
        <title>Sequencing the genomes of 1000 actinobacteria strains.</title>
        <authorList>
            <person name="Klenk H.-P."/>
        </authorList>
    </citation>
    <scope>NUCLEOTIDE SEQUENCE [LARGE SCALE GENOMIC DNA]</scope>
    <source>
        <strain evidence="1 2">DSM 44551</strain>
    </source>
</reference>
<dbReference type="Pfam" id="PF11236">
    <property type="entry name" value="DUF3037"/>
    <property type="match status" value="1"/>
</dbReference>
<dbReference type="InterPro" id="IPR021398">
    <property type="entry name" value="DUF3037"/>
</dbReference>
<dbReference type="AlphaFoldDB" id="A0A7W8QH09"/>
<dbReference type="Proteomes" id="UP000572635">
    <property type="component" value="Unassembled WGS sequence"/>
</dbReference>
<gene>
    <name evidence="1" type="ORF">HDA36_000387</name>
</gene>
<sequence length="138" mass="14419">MSAVPEAAGGGAVRRRVYEYALVRVVPRIERGEQVNAGVIVYCQAAGFLAARCALDEGRLLALDPGADVAGVRRALEAVELVCRGGAHAGPAREEPAGRRFRWLTAPRSTIVQPGPIHSGLTADPAAELERLAAGLLG</sequence>
<dbReference type="RefSeq" id="WP_312893460.1">
    <property type="nucleotide sequence ID" value="NZ_BAAAJD010000076.1"/>
</dbReference>
<organism evidence="1 2">
    <name type="scientific">Nocardiopsis composta</name>
    <dbReference type="NCBI Taxonomy" id="157465"/>
    <lineage>
        <taxon>Bacteria</taxon>
        <taxon>Bacillati</taxon>
        <taxon>Actinomycetota</taxon>
        <taxon>Actinomycetes</taxon>
        <taxon>Streptosporangiales</taxon>
        <taxon>Nocardiopsidaceae</taxon>
        <taxon>Nocardiopsis</taxon>
    </lineage>
</organism>